<keyword evidence="5" id="KW-1185">Reference proteome</keyword>
<dbReference type="AlphaFoldDB" id="A0A835W552"/>
<feature type="signal peptide" evidence="2">
    <location>
        <begin position="1"/>
        <end position="27"/>
    </location>
</feature>
<feature type="compositionally biased region" description="Low complexity" evidence="1">
    <location>
        <begin position="199"/>
        <end position="209"/>
    </location>
</feature>
<organism evidence="4 5">
    <name type="scientific">Chlamydomonas schloesseri</name>
    <dbReference type="NCBI Taxonomy" id="2026947"/>
    <lineage>
        <taxon>Eukaryota</taxon>
        <taxon>Viridiplantae</taxon>
        <taxon>Chlorophyta</taxon>
        <taxon>core chlorophytes</taxon>
        <taxon>Chlorophyceae</taxon>
        <taxon>CS clade</taxon>
        <taxon>Chlamydomonadales</taxon>
        <taxon>Chlamydomonadaceae</taxon>
        <taxon>Chlamydomonas</taxon>
    </lineage>
</organism>
<dbReference type="OrthoDB" id="546678at2759"/>
<evidence type="ECO:0000256" key="1">
    <source>
        <dbReference type="SAM" id="MobiDB-lite"/>
    </source>
</evidence>
<evidence type="ECO:0000313" key="4">
    <source>
        <dbReference type="EMBL" id="KAG2437698.1"/>
    </source>
</evidence>
<reference evidence="4" key="1">
    <citation type="journal article" date="2020" name="bioRxiv">
        <title>Comparative genomics of Chlamydomonas.</title>
        <authorList>
            <person name="Craig R.J."/>
            <person name="Hasan A.R."/>
            <person name="Ness R.W."/>
            <person name="Keightley P.D."/>
        </authorList>
    </citation>
    <scope>NUCLEOTIDE SEQUENCE</scope>
    <source>
        <strain evidence="4">CCAP 11/173</strain>
    </source>
</reference>
<comment type="caution">
    <text evidence="4">The sequence shown here is derived from an EMBL/GenBank/DDBJ whole genome shotgun (WGS) entry which is preliminary data.</text>
</comment>
<feature type="region of interest" description="Disordered" evidence="1">
    <location>
        <begin position="199"/>
        <end position="220"/>
    </location>
</feature>
<dbReference type="Proteomes" id="UP000613740">
    <property type="component" value="Unassembled WGS sequence"/>
</dbReference>
<proteinExistence type="predicted"/>
<feature type="compositionally biased region" description="Pro residues" evidence="1">
    <location>
        <begin position="81"/>
        <end position="97"/>
    </location>
</feature>
<dbReference type="EMBL" id="JAEHOD010000045">
    <property type="protein sequence ID" value="KAG2437698.1"/>
    <property type="molecule type" value="Genomic_DNA"/>
</dbReference>
<protein>
    <recommendedName>
        <fullName evidence="3">Peptidase M11 gametolysin domain-containing protein</fullName>
    </recommendedName>
</protein>
<feature type="domain" description="Peptidase M11 gametolysin" evidence="3">
    <location>
        <begin position="525"/>
        <end position="697"/>
    </location>
</feature>
<name>A0A835W552_9CHLO</name>
<gene>
    <name evidence="4" type="ORF">HYH02_011076</name>
</gene>
<evidence type="ECO:0000313" key="5">
    <source>
        <dbReference type="Proteomes" id="UP000613740"/>
    </source>
</evidence>
<dbReference type="Pfam" id="PF05548">
    <property type="entry name" value="Peptidase_M11"/>
    <property type="match status" value="1"/>
</dbReference>
<evidence type="ECO:0000259" key="3">
    <source>
        <dbReference type="Pfam" id="PF05548"/>
    </source>
</evidence>
<accession>A0A835W552</accession>
<keyword evidence="2" id="KW-0732">Signal</keyword>
<evidence type="ECO:0000256" key="2">
    <source>
        <dbReference type="SAM" id="SignalP"/>
    </source>
</evidence>
<dbReference type="InterPro" id="IPR008752">
    <property type="entry name" value="Peptidase_M11"/>
</dbReference>
<feature type="chain" id="PRO_5032472507" description="Peptidase M11 gametolysin domain-containing protein" evidence="2">
    <location>
        <begin position="28"/>
        <end position="812"/>
    </location>
</feature>
<feature type="region of interest" description="Disordered" evidence="1">
    <location>
        <begin position="60"/>
        <end position="123"/>
    </location>
</feature>
<sequence>MAVSSSPSAGSSWRLLVLCVNLAAVRGAIDTSSLVPLNVVIYGQLNVYIAHPSGLLDAGLPRTSPRTAPPPRGASAGQRAPPLPPVSVEDPSPPPAQAPRGSGLSSPPPRRRSPPPRRLLAPPLGNARHRELLAAEEPEPGAPSYAVAARLLESVNATHSLAVSVDLGEQGKYLVTGSWLQVPATFYLNPAVAAQLGLGPADPSSGSSASPPPPPLSPAEAEQVAAALAAVNNTAERRPLGDLAAQGLLRLLDGLSVAERRARPFNSQPAAWPATGLPSAVASGPVREVVRVEPKQETWGPELGRPLEVSALVFTFQGLGAGCGLAPLSMDAVRAALTGSAAASLRSAVQTCSHDTYRLLGEPPATGSSSSSSSSSNDAAAAVAAGSQVLGPVPLGSAGSGAAAPCSGRTAASGADYDLASGCGQPEAEALAEAALGWLQAARPDVAAALRAGAYKRVLLLAAPAACFAGSGSSSGGGGGDGGSSSRAQAFHGLVSAGCPRGGPCTSWLFVPPGSDAPDPAQLLHALGHNEGAPHAAGLLVDGSTELAAAADPTDPMGSAGPGMCFAAPNAYKLGWATPVPLPVLDPFTGAVGTGRGDLPLAELPAGVFTEFQLPAMALSRSSLLRLVVEQAGLPPGAGRPGGLGWQRALFLSYRVRQAAAAEGGDASGGGGYDSGLPEQYDMRVWLHEANETATGAPAAAGSHTLLRAMLQPAGAEVVEVVEVDPSDTAAAAPPPPPPWAVGATYRYLSSDPDATGGHLAIAVRRTDGQTATVALCRFTTEDEGATEVEQCYNGLDDDCDGLTDTEDPVCM</sequence>